<sequence>MGETSISESPQRLRNLFAVMLVFCALSDAALLWHKYQNKLAEDFSDAPGGTGKTFLTKVILAKVRGQVKLRLLSFIGHSSHFVARRENCPYNV</sequence>
<accession>A0A4C1ZFC5</accession>
<dbReference type="AlphaFoldDB" id="A0A4C1ZFC5"/>
<evidence type="ECO:0000256" key="1">
    <source>
        <dbReference type="SAM" id="Phobius"/>
    </source>
</evidence>
<dbReference type="EMBL" id="BGZK01001760">
    <property type="protein sequence ID" value="GBP85794.1"/>
    <property type="molecule type" value="Genomic_DNA"/>
</dbReference>
<keyword evidence="1" id="KW-1133">Transmembrane helix</keyword>
<evidence type="ECO:0008006" key="4">
    <source>
        <dbReference type="Google" id="ProtNLM"/>
    </source>
</evidence>
<proteinExistence type="predicted"/>
<gene>
    <name evidence="2" type="ORF">EVAR_77898_1</name>
</gene>
<reference evidence="2 3" key="1">
    <citation type="journal article" date="2019" name="Commun. Biol.">
        <title>The bagworm genome reveals a unique fibroin gene that provides high tensile strength.</title>
        <authorList>
            <person name="Kono N."/>
            <person name="Nakamura H."/>
            <person name="Ohtoshi R."/>
            <person name="Tomita M."/>
            <person name="Numata K."/>
            <person name="Arakawa K."/>
        </authorList>
    </citation>
    <scope>NUCLEOTIDE SEQUENCE [LARGE SCALE GENOMIC DNA]</scope>
</reference>
<keyword evidence="1" id="KW-0812">Transmembrane</keyword>
<comment type="caution">
    <text evidence="2">The sequence shown here is derived from an EMBL/GenBank/DDBJ whole genome shotgun (WGS) entry which is preliminary data.</text>
</comment>
<keyword evidence="3" id="KW-1185">Reference proteome</keyword>
<keyword evidence="1" id="KW-0472">Membrane</keyword>
<name>A0A4C1ZFC5_EUMVA</name>
<dbReference type="Proteomes" id="UP000299102">
    <property type="component" value="Unassembled WGS sequence"/>
</dbReference>
<protein>
    <recommendedName>
        <fullName evidence="4">ATP-dependent DNA helicase</fullName>
    </recommendedName>
</protein>
<evidence type="ECO:0000313" key="3">
    <source>
        <dbReference type="Proteomes" id="UP000299102"/>
    </source>
</evidence>
<organism evidence="2 3">
    <name type="scientific">Eumeta variegata</name>
    <name type="common">Bagworm moth</name>
    <name type="synonym">Eumeta japonica</name>
    <dbReference type="NCBI Taxonomy" id="151549"/>
    <lineage>
        <taxon>Eukaryota</taxon>
        <taxon>Metazoa</taxon>
        <taxon>Ecdysozoa</taxon>
        <taxon>Arthropoda</taxon>
        <taxon>Hexapoda</taxon>
        <taxon>Insecta</taxon>
        <taxon>Pterygota</taxon>
        <taxon>Neoptera</taxon>
        <taxon>Endopterygota</taxon>
        <taxon>Lepidoptera</taxon>
        <taxon>Glossata</taxon>
        <taxon>Ditrysia</taxon>
        <taxon>Tineoidea</taxon>
        <taxon>Psychidae</taxon>
        <taxon>Oiketicinae</taxon>
        <taxon>Eumeta</taxon>
    </lineage>
</organism>
<evidence type="ECO:0000313" key="2">
    <source>
        <dbReference type="EMBL" id="GBP85794.1"/>
    </source>
</evidence>
<feature type="transmembrane region" description="Helical" evidence="1">
    <location>
        <begin position="16"/>
        <end position="33"/>
    </location>
</feature>
<dbReference type="OrthoDB" id="272985at2759"/>